<dbReference type="PANTHER" id="PTHR45823">
    <property type="entry name" value="T-SNARE COILED-COIL HOMOLOGY DOMAIN-CONTAINING PROTEIN"/>
    <property type="match status" value="1"/>
</dbReference>
<dbReference type="InParanoid" id="A0A7M7HPI4"/>
<keyword evidence="1" id="KW-0863">Zinc-finger</keyword>
<proteinExistence type="predicted"/>
<feature type="region of interest" description="Disordered" evidence="2">
    <location>
        <begin position="271"/>
        <end position="300"/>
    </location>
</feature>
<dbReference type="KEGG" id="spu:105447502"/>
<protein>
    <recommendedName>
        <fullName evidence="3">CCHC-type domain-containing protein</fullName>
    </recommendedName>
</protein>
<dbReference type="Gene3D" id="4.10.60.10">
    <property type="entry name" value="Zinc finger, CCHC-type"/>
    <property type="match status" value="1"/>
</dbReference>
<feature type="compositionally biased region" description="Basic and acidic residues" evidence="2">
    <location>
        <begin position="276"/>
        <end position="297"/>
    </location>
</feature>
<dbReference type="EnsemblMetazoa" id="XM_011685640">
    <property type="protein sequence ID" value="XP_011683942"/>
    <property type="gene ID" value="LOC105447502"/>
</dbReference>
<feature type="compositionally biased region" description="Pro residues" evidence="2">
    <location>
        <begin position="338"/>
        <end position="378"/>
    </location>
</feature>
<dbReference type="SUPFAM" id="SSF57756">
    <property type="entry name" value="Retrovirus zinc finger-like domains"/>
    <property type="match status" value="1"/>
</dbReference>
<dbReference type="GO" id="GO:0008270">
    <property type="term" value="F:zinc ion binding"/>
    <property type="evidence" value="ECO:0007669"/>
    <property type="project" value="UniProtKB-KW"/>
</dbReference>
<feature type="compositionally biased region" description="Acidic residues" evidence="2">
    <location>
        <begin position="32"/>
        <end position="42"/>
    </location>
</feature>
<dbReference type="Pfam" id="PF00098">
    <property type="entry name" value="zf-CCHC"/>
    <property type="match status" value="1"/>
</dbReference>
<evidence type="ECO:0000313" key="4">
    <source>
        <dbReference type="EnsemblMetazoa" id="XP_011683942"/>
    </source>
</evidence>
<keyword evidence="1" id="KW-0479">Metal-binding</keyword>
<evidence type="ECO:0000313" key="5">
    <source>
        <dbReference type="Proteomes" id="UP000007110"/>
    </source>
</evidence>
<keyword evidence="1" id="KW-0862">Zinc</keyword>
<dbReference type="GO" id="GO:0003676">
    <property type="term" value="F:nucleic acid binding"/>
    <property type="evidence" value="ECO:0007669"/>
    <property type="project" value="InterPro"/>
</dbReference>
<dbReference type="InterPro" id="IPR001878">
    <property type="entry name" value="Znf_CCHC"/>
</dbReference>
<name>A0A7M7HPI4_STRPU</name>
<dbReference type="PANTHER" id="PTHR45823:SF1">
    <property type="entry name" value="T-SNARE COILED-COIL HOMOLOGY DOMAIN-CONTAINING PROTEIN"/>
    <property type="match status" value="1"/>
</dbReference>
<dbReference type="RefSeq" id="XP_011683942.2">
    <property type="nucleotide sequence ID" value="XM_011685640.2"/>
</dbReference>
<dbReference type="SMART" id="SM00343">
    <property type="entry name" value="ZnF_C2HC"/>
    <property type="match status" value="1"/>
</dbReference>
<evidence type="ECO:0000256" key="1">
    <source>
        <dbReference type="PROSITE-ProRule" id="PRU00047"/>
    </source>
</evidence>
<dbReference type="InterPro" id="IPR036875">
    <property type="entry name" value="Znf_CCHC_sf"/>
</dbReference>
<dbReference type="AlphaFoldDB" id="A0A7M7HPI4"/>
<dbReference type="KEGG" id="spu:105436876"/>
<sequence length="394" mass="45033">MSPRKRKADLEREIRELKAELSIAKKQIGEPNDIDNDNDASENTEWRDENEVSIHTGVKVQLPPQEPYNGTGRSWESFVSSFRNLAATCGWEESEQRVRLLACLRGDAADFVFQQLAPDDIADFGNLISALEHRFAARKTPSTFVSQLELRRLGQRESIADYAADIRRLTTFGYPTADAATREMIGTRHFLRGLGDSSMAMAIGMREPATLQEAREIAERFHHLQEESGRGARQIRSVSATSEDAVTNEKYIELRRRIISIDERIEQLTKLFQQPPRDDPERPVRQPREQQTRDRPPPRCYNCQKLGHLARNCRVPPQNGGQIPVPQYVSSRPNWVPQQPPPPPQWQQPLPFQPQPPQQQFPPPRQWQPHVPFQPQPPQQQRAAEPAMDNTSGN</sequence>
<feature type="region of interest" description="Disordered" evidence="2">
    <location>
        <begin position="25"/>
        <end position="48"/>
    </location>
</feature>
<evidence type="ECO:0000256" key="2">
    <source>
        <dbReference type="SAM" id="MobiDB-lite"/>
    </source>
</evidence>
<reference evidence="4" key="2">
    <citation type="submission" date="2021-01" db="UniProtKB">
        <authorList>
            <consortium name="EnsemblMetazoa"/>
        </authorList>
    </citation>
    <scope>IDENTIFICATION</scope>
</reference>
<dbReference type="OrthoDB" id="8066225at2759"/>
<dbReference type="PROSITE" id="PS50158">
    <property type="entry name" value="ZF_CCHC"/>
    <property type="match status" value="1"/>
</dbReference>
<dbReference type="RefSeq" id="XP_011661210.2">
    <property type="nucleotide sequence ID" value="XM_011662908.2"/>
</dbReference>
<dbReference type="GeneID" id="105447502"/>
<feature type="domain" description="CCHC-type" evidence="3">
    <location>
        <begin position="299"/>
        <end position="314"/>
    </location>
</feature>
<evidence type="ECO:0000259" key="3">
    <source>
        <dbReference type="PROSITE" id="PS50158"/>
    </source>
</evidence>
<dbReference type="GeneID" id="105436876"/>
<dbReference type="Proteomes" id="UP000007110">
    <property type="component" value="Unassembled WGS sequence"/>
</dbReference>
<reference evidence="5" key="1">
    <citation type="submission" date="2015-02" db="EMBL/GenBank/DDBJ databases">
        <title>Genome sequencing for Strongylocentrotus purpuratus.</title>
        <authorList>
            <person name="Murali S."/>
            <person name="Liu Y."/>
            <person name="Vee V."/>
            <person name="English A."/>
            <person name="Wang M."/>
            <person name="Skinner E."/>
            <person name="Han Y."/>
            <person name="Muzny D.M."/>
            <person name="Worley K.C."/>
            <person name="Gibbs R.A."/>
        </authorList>
    </citation>
    <scope>NUCLEOTIDE SEQUENCE</scope>
</reference>
<feature type="region of interest" description="Disordered" evidence="2">
    <location>
        <begin position="314"/>
        <end position="394"/>
    </location>
</feature>
<organism evidence="4 5">
    <name type="scientific">Strongylocentrotus purpuratus</name>
    <name type="common">Purple sea urchin</name>
    <dbReference type="NCBI Taxonomy" id="7668"/>
    <lineage>
        <taxon>Eukaryota</taxon>
        <taxon>Metazoa</taxon>
        <taxon>Echinodermata</taxon>
        <taxon>Eleutherozoa</taxon>
        <taxon>Echinozoa</taxon>
        <taxon>Echinoidea</taxon>
        <taxon>Euechinoidea</taxon>
        <taxon>Echinacea</taxon>
        <taxon>Camarodonta</taxon>
        <taxon>Echinidea</taxon>
        <taxon>Strongylocentrotidae</taxon>
        <taxon>Strongylocentrotus</taxon>
    </lineage>
</organism>
<dbReference type="OMA" id="KTIKEMC"/>
<accession>A0A7M7HPI4</accession>
<keyword evidence="5" id="KW-1185">Reference proteome</keyword>